<feature type="region of interest" description="Disordered" evidence="1">
    <location>
        <begin position="1"/>
        <end position="60"/>
    </location>
</feature>
<evidence type="ECO:0000313" key="3">
    <source>
        <dbReference type="Proteomes" id="UP001341281"/>
    </source>
</evidence>
<reference evidence="2 3" key="1">
    <citation type="submission" date="2024-02" db="EMBL/GenBank/DDBJ databases">
        <title>High-quality chromosome-scale genome assembly of Pensacola bahiagrass (Paspalum notatum Flugge var. saurae).</title>
        <authorList>
            <person name="Vega J.M."/>
            <person name="Podio M."/>
            <person name="Orjuela J."/>
            <person name="Siena L.A."/>
            <person name="Pessino S.C."/>
            <person name="Combes M.C."/>
            <person name="Mariac C."/>
            <person name="Albertini E."/>
            <person name="Pupilli F."/>
            <person name="Ortiz J.P.A."/>
            <person name="Leblanc O."/>
        </authorList>
    </citation>
    <scope>NUCLEOTIDE SEQUENCE [LARGE SCALE GENOMIC DNA]</scope>
    <source>
        <strain evidence="2">R1</strain>
        <tissue evidence="2">Leaf</tissue>
    </source>
</reference>
<feature type="compositionally biased region" description="Polar residues" evidence="1">
    <location>
        <begin position="40"/>
        <end position="51"/>
    </location>
</feature>
<organism evidence="2 3">
    <name type="scientific">Paspalum notatum var. saurae</name>
    <dbReference type="NCBI Taxonomy" id="547442"/>
    <lineage>
        <taxon>Eukaryota</taxon>
        <taxon>Viridiplantae</taxon>
        <taxon>Streptophyta</taxon>
        <taxon>Embryophyta</taxon>
        <taxon>Tracheophyta</taxon>
        <taxon>Spermatophyta</taxon>
        <taxon>Magnoliopsida</taxon>
        <taxon>Liliopsida</taxon>
        <taxon>Poales</taxon>
        <taxon>Poaceae</taxon>
        <taxon>PACMAD clade</taxon>
        <taxon>Panicoideae</taxon>
        <taxon>Andropogonodae</taxon>
        <taxon>Paspaleae</taxon>
        <taxon>Paspalinae</taxon>
        <taxon>Paspalum</taxon>
    </lineage>
</organism>
<accession>A0AAQ3T1X4</accession>
<feature type="compositionally biased region" description="Basic residues" evidence="1">
    <location>
        <begin position="117"/>
        <end position="128"/>
    </location>
</feature>
<proteinExistence type="predicted"/>
<evidence type="ECO:0000313" key="2">
    <source>
        <dbReference type="EMBL" id="WVZ64640.1"/>
    </source>
</evidence>
<protein>
    <submittedName>
        <fullName evidence="2">Uncharacterized protein</fullName>
    </submittedName>
</protein>
<evidence type="ECO:0000256" key="1">
    <source>
        <dbReference type="SAM" id="MobiDB-lite"/>
    </source>
</evidence>
<keyword evidence="3" id="KW-1185">Reference proteome</keyword>
<dbReference type="Proteomes" id="UP001341281">
    <property type="component" value="Chromosome 03"/>
</dbReference>
<feature type="region of interest" description="Disordered" evidence="1">
    <location>
        <begin position="98"/>
        <end position="130"/>
    </location>
</feature>
<dbReference type="EMBL" id="CP144747">
    <property type="protein sequence ID" value="WVZ64640.1"/>
    <property type="molecule type" value="Genomic_DNA"/>
</dbReference>
<gene>
    <name evidence="2" type="ORF">U9M48_014134</name>
</gene>
<sequence>MNATRPSPHLKAACPKPPTPRRASLAFIHKPPASRREPIRSTSQLPSSHPQEPQGGLGPISDQNIRVYFVVGPAAAAAAGREATTVVGVLRVQVDPRRHGEELRSGHPAQFSSAAGPRRRPVPRRAVRRRGEAADGRDICCSLNTEEEAADRRDICCSLNMTVELARFLSHKYPQYGVETYWE</sequence>
<name>A0AAQ3T1X4_PASNO</name>
<dbReference type="AlphaFoldDB" id="A0AAQ3T1X4"/>